<dbReference type="InterPro" id="IPR016024">
    <property type="entry name" value="ARM-type_fold"/>
</dbReference>
<dbReference type="RefSeq" id="XP_022663391.1">
    <property type="nucleotide sequence ID" value="XM_022807656.1"/>
</dbReference>
<dbReference type="PANTHER" id="PTHR21567">
    <property type="entry name" value="CLASP"/>
    <property type="match status" value="1"/>
</dbReference>
<feature type="region of interest" description="Disordered" evidence="1">
    <location>
        <begin position="1"/>
        <end position="69"/>
    </location>
</feature>
<sequence length="461" mass="50755">MGLPPVGLSSSSSTSSAQQQDVALLPTATRTSSNTSLKPNPVGAQDRGQSNINNVCDTPDRPEWPSAISNTLKGPSVILASRSTLARHWQPHLRSRSFNGRLTEVAPPAPMVWPSPLDRPSPVISSGPEQRENAGGSQSSSPCAGECNGDDENGLKHQPAMSKATLAKMARLRRERQQKVRNCPICSAASVPNLVAHQRVLAGIKKSLKQVQQKESWTLQVEAMQQLGRAAGALDQHLLALVVRSLLQEVRNLRSSVSRCAIATICQLFEQQSMNAMEPHLDPICQCLLHKSGENVLFFRQDVDRALEMILEHTAPARLAVCLIDHGASHRNASVRRTCSHFAYRCLERMGAKSALENRQFMEKAVPSYAHWLMDTAPLTRYYGRSAFALLGTEQSLDKLAQRYLSPPTWRNVQSILRVIQDKGAGDRPQDEHSALLTARNSAAIFKQQNSILPSRTQPRR</sequence>
<dbReference type="GO" id="GO:0000226">
    <property type="term" value="P:microtubule cytoskeleton organization"/>
    <property type="evidence" value="ECO:0007669"/>
    <property type="project" value="TreeGrafter"/>
</dbReference>
<organism evidence="3 4">
    <name type="scientific">Varroa destructor</name>
    <name type="common">Honeybee mite</name>
    <dbReference type="NCBI Taxonomy" id="109461"/>
    <lineage>
        <taxon>Eukaryota</taxon>
        <taxon>Metazoa</taxon>
        <taxon>Ecdysozoa</taxon>
        <taxon>Arthropoda</taxon>
        <taxon>Chelicerata</taxon>
        <taxon>Arachnida</taxon>
        <taxon>Acari</taxon>
        <taxon>Parasitiformes</taxon>
        <taxon>Mesostigmata</taxon>
        <taxon>Gamasina</taxon>
        <taxon>Dermanyssoidea</taxon>
        <taxon>Varroidae</taxon>
        <taxon>Varroa</taxon>
    </lineage>
</organism>
<dbReference type="Proteomes" id="UP000594260">
    <property type="component" value="Unplaced"/>
</dbReference>
<dbReference type="GeneID" id="111251244"/>
<dbReference type="SUPFAM" id="SSF48371">
    <property type="entry name" value="ARM repeat"/>
    <property type="match status" value="1"/>
</dbReference>
<dbReference type="Gene3D" id="1.25.10.10">
    <property type="entry name" value="Leucine-rich Repeat Variant"/>
    <property type="match status" value="1"/>
</dbReference>
<dbReference type="InterPro" id="IPR034085">
    <property type="entry name" value="TOG"/>
</dbReference>
<feature type="domain" description="TOG" evidence="2">
    <location>
        <begin position="193"/>
        <end position="409"/>
    </location>
</feature>
<keyword evidence="4" id="KW-1185">Reference proteome</keyword>
<dbReference type="InterPro" id="IPR024395">
    <property type="entry name" value="CLASP_N_dom"/>
</dbReference>
<dbReference type="GO" id="GO:0005881">
    <property type="term" value="C:cytoplasmic microtubule"/>
    <property type="evidence" value="ECO:0007669"/>
    <property type="project" value="TreeGrafter"/>
</dbReference>
<dbReference type="PANTHER" id="PTHR21567:SF87">
    <property type="entry name" value="CRESCERIN-LIKE PROTEIN CHE-12"/>
    <property type="match status" value="1"/>
</dbReference>
<evidence type="ECO:0000313" key="4">
    <source>
        <dbReference type="Proteomes" id="UP000594260"/>
    </source>
</evidence>
<dbReference type="Pfam" id="PF12348">
    <property type="entry name" value="CLASP_N"/>
    <property type="match status" value="1"/>
</dbReference>
<dbReference type="CTD" id="34307"/>
<protein>
    <recommendedName>
        <fullName evidence="2">TOG domain-containing protein</fullName>
    </recommendedName>
</protein>
<dbReference type="SMART" id="SM01349">
    <property type="entry name" value="TOG"/>
    <property type="match status" value="1"/>
</dbReference>
<evidence type="ECO:0000313" key="3">
    <source>
        <dbReference type="EnsemblMetazoa" id="XP_022663391"/>
    </source>
</evidence>
<dbReference type="GO" id="GO:0008017">
    <property type="term" value="F:microtubule binding"/>
    <property type="evidence" value="ECO:0007669"/>
    <property type="project" value="TreeGrafter"/>
</dbReference>
<feature type="compositionally biased region" description="Polar residues" evidence="1">
    <location>
        <begin position="47"/>
        <end position="56"/>
    </location>
</feature>
<proteinExistence type="predicted"/>
<feature type="compositionally biased region" description="Pro residues" evidence="1">
    <location>
        <begin position="109"/>
        <end position="119"/>
    </location>
</feature>
<dbReference type="InterPro" id="IPR011989">
    <property type="entry name" value="ARM-like"/>
</dbReference>
<dbReference type="AlphaFoldDB" id="A0A7M7K8Z5"/>
<feature type="compositionally biased region" description="Polar residues" evidence="1">
    <location>
        <begin position="28"/>
        <end position="38"/>
    </location>
</feature>
<dbReference type="EnsemblMetazoa" id="XM_022807656">
    <property type="protein sequence ID" value="XP_022663391"/>
    <property type="gene ID" value="LOC111251244"/>
</dbReference>
<feature type="region of interest" description="Disordered" evidence="1">
    <location>
        <begin position="109"/>
        <end position="159"/>
    </location>
</feature>
<evidence type="ECO:0000259" key="2">
    <source>
        <dbReference type="SMART" id="SM01349"/>
    </source>
</evidence>
<name>A0A7M7K8Z5_VARDE</name>
<evidence type="ECO:0000256" key="1">
    <source>
        <dbReference type="SAM" id="MobiDB-lite"/>
    </source>
</evidence>
<accession>A0A7M7K8Z5</accession>
<reference evidence="3" key="1">
    <citation type="submission" date="2021-01" db="UniProtKB">
        <authorList>
            <consortium name="EnsemblMetazoa"/>
        </authorList>
    </citation>
    <scope>IDENTIFICATION</scope>
</reference>